<evidence type="ECO:0000256" key="2">
    <source>
        <dbReference type="ARBA" id="ARBA00005551"/>
    </source>
</evidence>
<evidence type="ECO:0000256" key="1">
    <source>
        <dbReference type="ARBA" id="ARBA00004141"/>
    </source>
</evidence>
<evidence type="ECO:0000313" key="9">
    <source>
        <dbReference type="EMBL" id="CQH57935.1"/>
    </source>
</evidence>
<dbReference type="PANTHER" id="PTHR42751:SF4">
    <property type="entry name" value="K(+)_H(+) ANTIPORTER SUBUNIT KHTU"/>
    <property type="match status" value="1"/>
</dbReference>
<sequence>MAGLTLLDVGLVLVALAAAGLLARRVGQSVIPAYLVVGMLVGPHAPALWGFQPTLVGDPETVALFADLGVVLLLFFVGLELSLDALFEKGRQVLAGGAIDVGVSLPLGFAVGVLLGFDWVASFVLAGVLFNSSTVIVAKLLLELDWIANPESEAILAIVVVEDVATAGYLAVLSAVLLGATDLGALATDVAVVVALVAAGAVVALRGTSVVERLLDVESGELFVLLALGVAATVAGLGERSGVGAAVAAFLVGAAVGRTTLTDRVEGLLSPSRDLFAALFFAAVGLSTDPALITEEAWAVAVAVAITIPGQYVSGYYAGRQFGLEPRRAFRVGSALAPRGEFALVIAALAASVGTTPVLTERVPAFTVGYVLATSVLGTLAMRHSDRLWAALPWADAR</sequence>
<dbReference type="OrthoDB" id="12029at2157"/>
<keyword evidence="10" id="KW-1185">Reference proteome</keyword>
<feature type="transmembrane region" description="Helical" evidence="7">
    <location>
        <begin position="154"/>
        <end position="177"/>
    </location>
</feature>
<feature type="transmembrane region" description="Helical" evidence="7">
    <location>
        <begin position="61"/>
        <end position="81"/>
    </location>
</feature>
<evidence type="ECO:0000256" key="6">
    <source>
        <dbReference type="ARBA" id="ARBA00023136"/>
    </source>
</evidence>
<comment type="similarity">
    <text evidence="2">Belongs to the monovalent cation:proton antiporter 2 (CPA2) transporter (TC 2.A.37) family.</text>
</comment>
<evidence type="ECO:0000256" key="7">
    <source>
        <dbReference type="SAM" id="Phobius"/>
    </source>
</evidence>
<feature type="domain" description="Cation/H+ exchanger transmembrane" evidence="8">
    <location>
        <begin position="14"/>
        <end position="379"/>
    </location>
</feature>
<comment type="subcellular location">
    <subcellularLocation>
        <location evidence="1">Membrane</location>
        <topology evidence="1">Multi-pass membrane protein</topology>
    </subcellularLocation>
</comment>
<dbReference type="InterPro" id="IPR006153">
    <property type="entry name" value="Cation/H_exchanger_TM"/>
</dbReference>
<feature type="transmembrane region" description="Helical" evidence="7">
    <location>
        <begin position="123"/>
        <end position="142"/>
    </location>
</feature>
<feature type="transmembrane region" description="Helical" evidence="7">
    <location>
        <begin position="243"/>
        <end position="261"/>
    </location>
</feature>
<dbReference type="GO" id="GO:0015297">
    <property type="term" value="F:antiporter activity"/>
    <property type="evidence" value="ECO:0007669"/>
    <property type="project" value="InterPro"/>
</dbReference>
<protein>
    <submittedName>
        <fullName evidence="9">Kef-type transport system (Probable substrate potassium)</fullName>
    </submittedName>
</protein>
<dbReference type="AlphaFoldDB" id="A0A0U5H3W0"/>
<feature type="transmembrane region" description="Helical" evidence="7">
    <location>
        <begin position="365"/>
        <end position="382"/>
    </location>
</feature>
<dbReference type="STRING" id="1407499.HHUB_2633"/>
<feature type="transmembrane region" description="Helical" evidence="7">
    <location>
        <begin position="273"/>
        <end position="292"/>
    </location>
</feature>
<dbReference type="GO" id="GO:1902600">
    <property type="term" value="P:proton transmembrane transport"/>
    <property type="evidence" value="ECO:0007669"/>
    <property type="project" value="InterPro"/>
</dbReference>
<keyword evidence="4 7" id="KW-0812">Transmembrane</keyword>
<reference evidence="10" key="1">
    <citation type="journal article" date="2016" name="Environ. Microbiol.">
        <title>The complete genome of a viable archaeum isolated from 123-million-year-old rock salt.</title>
        <authorList>
            <person name="Jaakkola S.T."/>
            <person name="Pfeiffer F."/>
            <person name="Ravantti J.J."/>
            <person name="Guo Q."/>
            <person name="Liu Y."/>
            <person name="Chen X."/>
            <person name="Ma H."/>
            <person name="Yang C."/>
            <person name="Oksanen H.M."/>
            <person name="Bamford D.H."/>
        </authorList>
    </citation>
    <scope>NUCLEOTIDE SEQUENCE</scope>
    <source>
        <strain evidence="10">JI20-1</strain>
    </source>
</reference>
<accession>A0A0U5H3W0</accession>
<evidence type="ECO:0000256" key="4">
    <source>
        <dbReference type="ARBA" id="ARBA00022692"/>
    </source>
</evidence>
<feature type="transmembrane region" description="Helical" evidence="7">
    <location>
        <begin position="93"/>
        <end position="117"/>
    </location>
</feature>
<feature type="transmembrane region" description="Helical" evidence="7">
    <location>
        <begin position="6"/>
        <end position="23"/>
    </location>
</feature>
<evidence type="ECO:0000313" key="10">
    <source>
        <dbReference type="Proteomes" id="UP000066737"/>
    </source>
</evidence>
<dbReference type="PANTHER" id="PTHR42751">
    <property type="entry name" value="SODIUM/HYDROGEN EXCHANGER FAMILY/TRKA DOMAIN PROTEIN"/>
    <property type="match status" value="1"/>
</dbReference>
<dbReference type="Proteomes" id="UP000066737">
    <property type="component" value="Chromosome I"/>
</dbReference>
<feature type="transmembrane region" description="Helical" evidence="7">
    <location>
        <begin position="30"/>
        <end position="49"/>
    </location>
</feature>
<dbReference type="KEGG" id="hhb:Hhub_2633"/>
<dbReference type="GeneID" id="26659266"/>
<dbReference type="GO" id="GO:0016020">
    <property type="term" value="C:membrane"/>
    <property type="evidence" value="ECO:0007669"/>
    <property type="project" value="UniProtKB-SubCell"/>
</dbReference>
<evidence type="ECO:0000259" key="8">
    <source>
        <dbReference type="Pfam" id="PF00999"/>
    </source>
</evidence>
<name>A0A0U5H3W0_9EURY</name>
<keyword evidence="5 7" id="KW-1133">Transmembrane helix</keyword>
<dbReference type="RefSeq" id="WP_059057064.1">
    <property type="nucleotide sequence ID" value="NZ_CEML01000001.1"/>
</dbReference>
<organism evidence="9 10">
    <name type="scientific">Halobacterium hubeiense</name>
    <dbReference type="NCBI Taxonomy" id="1407499"/>
    <lineage>
        <taxon>Archaea</taxon>
        <taxon>Methanobacteriati</taxon>
        <taxon>Methanobacteriota</taxon>
        <taxon>Stenosarchaea group</taxon>
        <taxon>Halobacteria</taxon>
        <taxon>Halobacteriales</taxon>
        <taxon>Halobacteriaceae</taxon>
        <taxon>Halobacterium</taxon>
    </lineage>
</organism>
<gene>
    <name evidence="9" type="primary">kef2</name>
    <name evidence="9" type="ORF">HHUB_2633</name>
</gene>
<proteinExistence type="inferred from homology"/>
<feature type="transmembrane region" description="Helical" evidence="7">
    <location>
        <begin position="298"/>
        <end position="319"/>
    </location>
</feature>
<keyword evidence="3" id="KW-0813">Transport</keyword>
<dbReference type="Pfam" id="PF00999">
    <property type="entry name" value="Na_H_Exchanger"/>
    <property type="match status" value="1"/>
</dbReference>
<evidence type="ECO:0000256" key="3">
    <source>
        <dbReference type="ARBA" id="ARBA00022448"/>
    </source>
</evidence>
<feature type="transmembrane region" description="Helical" evidence="7">
    <location>
        <begin position="340"/>
        <end position="359"/>
    </location>
</feature>
<keyword evidence="6 7" id="KW-0472">Membrane</keyword>
<evidence type="ECO:0000256" key="5">
    <source>
        <dbReference type="ARBA" id="ARBA00022989"/>
    </source>
</evidence>
<feature type="transmembrane region" description="Helical" evidence="7">
    <location>
        <begin position="217"/>
        <end position="237"/>
    </location>
</feature>
<dbReference type="EMBL" id="LN831302">
    <property type="protein sequence ID" value="CQH57935.1"/>
    <property type="molecule type" value="Genomic_DNA"/>
</dbReference>
<feature type="transmembrane region" description="Helical" evidence="7">
    <location>
        <begin position="183"/>
        <end position="205"/>
    </location>
</feature>
<dbReference type="InterPro" id="IPR038770">
    <property type="entry name" value="Na+/solute_symporter_sf"/>
</dbReference>
<dbReference type="Gene3D" id="1.20.1530.20">
    <property type="match status" value="1"/>
</dbReference>